<evidence type="ECO:0000313" key="1">
    <source>
        <dbReference type="EMBL" id="MWA01329.1"/>
    </source>
</evidence>
<organism evidence="1 2">
    <name type="scientific">Actinomadura physcomitrii</name>
    <dbReference type="NCBI Taxonomy" id="2650748"/>
    <lineage>
        <taxon>Bacteria</taxon>
        <taxon>Bacillati</taxon>
        <taxon>Actinomycetota</taxon>
        <taxon>Actinomycetes</taxon>
        <taxon>Streptosporangiales</taxon>
        <taxon>Thermomonosporaceae</taxon>
        <taxon>Actinomadura</taxon>
    </lineage>
</organism>
<dbReference type="EMBL" id="WBMS02000009">
    <property type="protein sequence ID" value="MWA01329.1"/>
    <property type="molecule type" value="Genomic_DNA"/>
</dbReference>
<keyword evidence="2" id="KW-1185">Reference proteome</keyword>
<evidence type="ECO:0000313" key="2">
    <source>
        <dbReference type="Proteomes" id="UP000462055"/>
    </source>
</evidence>
<sequence>MFPQPKKYGPTIFGVVALIFAFNNPEKAAQFINQAFDAIERFANALG</sequence>
<dbReference type="Proteomes" id="UP000462055">
    <property type="component" value="Unassembled WGS sequence"/>
</dbReference>
<dbReference type="RefSeq" id="WP_160573605.1">
    <property type="nucleotide sequence ID" value="NZ_WBMS02000009.1"/>
</dbReference>
<gene>
    <name evidence="1" type="ORF">F8568_013230</name>
</gene>
<reference evidence="1" key="1">
    <citation type="submission" date="2019-12" db="EMBL/GenBank/DDBJ databases">
        <title>Actinomadura physcomitrii sp. nov., a novel actinomycete isolated from moss [Physcomitrium sphaericum (Ludw) Fuernr].</title>
        <authorList>
            <person name="Zhuang X."/>
        </authorList>
    </citation>
    <scope>NUCLEOTIDE SEQUENCE [LARGE SCALE GENOMIC DNA]</scope>
    <source>
        <strain evidence="1">LD22</strain>
    </source>
</reference>
<accession>A0A6I4MFC4</accession>
<protein>
    <submittedName>
        <fullName evidence="1">Uncharacterized protein</fullName>
    </submittedName>
</protein>
<name>A0A6I4MFC4_9ACTN</name>
<dbReference type="AlphaFoldDB" id="A0A6I4MFC4"/>
<proteinExistence type="predicted"/>
<comment type="caution">
    <text evidence="1">The sequence shown here is derived from an EMBL/GenBank/DDBJ whole genome shotgun (WGS) entry which is preliminary data.</text>
</comment>